<evidence type="ECO:0000256" key="3">
    <source>
        <dbReference type="ARBA" id="ARBA00022960"/>
    </source>
</evidence>
<evidence type="ECO:0000259" key="9">
    <source>
        <dbReference type="PROSITE" id="PS52029"/>
    </source>
</evidence>
<dbReference type="Gene3D" id="2.40.440.10">
    <property type="entry name" value="L,D-transpeptidase catalytic domain-like"/>
    <property type="match status" value="1"/>
</dbReference>
<dbReference type="InterPro" id="IPR022029">
    <property type="entry name" value="YoaR-like_PG-bd"/>
</dbReference>
<keyword evidence="11" id="KW-1185">Reference proteome</keyword>
<evidence type="ECO:0000256" key="2">
    <source>
        <dbReference type="ARBA" id="ARBA00022679"/>
    </source>
</evidence>
<dbReference type="InterPro" id="IPR005490">
    <property type="entry name" value="LD_TPept_cat_dom"/>
</dbReference>
<keyword evidence="8" id="KW-0472">Membrane</keyword>
<sequence>MTDLATKPTPADGAENGADAAEQPPVQWAPTEKKKSRKGLWLGVGIPAGVLVAAGIAIAVASTAVFAPGVQVLGASVALHTPDAAKSAISTHLADLDITVTVDGHTAMVTGRDLGLSTDVDAAVESAFDTHKAWQLGAWNSGDLGSSLSIDQDAADAALRDQLTDAYIAPVNADIVLNDGRYEVVADEPGRGIDTSALASRIESALTSDQAQSLASGAQILAASGGISVTADIVETRAALTTDDAQAAADDINALLAGVDFSIDGAIVDEASANVVAEWFDVSVTDNGTVDVSPDTSAIQAYVAKLPDLVEQEPVDAEVVTNAAGDHLHTITEGRDGFQLDDVDGISQKVTEQLTSLDGTDIALAGSRVEYETVERFRRAVVSISDGRSYFYETVNGGEEQLVKSMPHAVGKPGFETITGEFTIGWQTPMQNLGSCDANGEYVEDDRPFAYCTPNVPYVSYFNGDQAFHGTYWHNNFGPGAAMSHGCVNLTVSDSEWTYYFLQQGTPVSVIS</sequence>
<feature type="active site" description="Proton donor/acceptor" evidence="6">
    <location>
        <position position="469"/>
    </location>
</feature>
<keyword evidence="8" id="KW-1133">Transmembrane helix</keyword>
<dbReference type="PROSITE" id="PS52029">
    <property type="entry name" value="LD_TPASE"/>
    <property type="match status" value="1"/>
</dbReference>
<feature type="active site" description="Nucleophile" evidence="6">
    <location>
        <position position="487"/>
    </location>
</feature>
<dbReference type="CDD" id="cd16913">
    <property type="entry name" value="YkuD_like"/>
    <property type="match status" value="1"/>
</dbReference>
<reference evidence="10 11" key="1">
    <citation type="submission" date="2021-03" db="EMBL/GenBank/DDBJ databases">
        <title>Sequencing the genomes of 1000 actinobacteria strains.</title>
        <authorList>
            <person name="Klenk H.-P."/>
        </authorList>
    </citation>
    <scope>NUCLEOTIDE SEQUENCE [LARGE SCALE GENOMIC DNA]</scope>
    <source>
        <strain evidence="10 11">DSM 24221</strain>
    </source>
</reference>
<feature type="region of interest" description="Disordered" evidence="7">
    <location>
        <begin position="1"/>
        <end position="34"/>
    </location>
</feature>
<proteinExistence type="predicted"/>
<feature type="transmembrane region" description="Helical" evidence="8">
    <location>
        <begin position="40"/>
        <end position="67"/>
    </location>
</feature>
<keyword evidence="2" id="KW-0808">Transferase</keyword>
<dbReference type="InterPro" id="IPR050979">
    <property type="entry name" value="LD-transpeptidase"/>
</dbReference>
<dbReference type="Pfam" id="PF12229">
    <property type="entry name" value="PG_binding_4"/>
    <property type="match status" value="1"/>
</dbReference>
<dbReference type="RefSeq" id="WP_165133971.1">
    <property type="nucleotide sequence ID" value="NZ_CP049253.1"/>
</dbReference>
<dbReference type="PANTHER" id="PTHR30582:SF2">
    <property type="entry name" value="L,D-TRANSPEPTIDASE YCIB-RELATED"/>
    <property type="match status" value="1"/>
</dbReference>
<keyword evidence="3 6" id="KW-0133">Cell shape</keyword>
<keyword evidence="8" id="KW-0812">Transmembrane</keyword>
<evidence type="ECO:0000256" key="7">
    <source>
        <dbReference type="SAM" id="MobiDB-lite"/>
    </source>
</evidence>
<dbReference type="SUPFAM" id="SSF141523">
    <property type="entry name" value="L,D-transpeptidase catalytic domain-like"/>
    <property type="match status" value="1"/>
</dbReference>
<dbReference type="PANTHER" id="PTHR30582">
    <property type="entry name" value="L,D-TRANSPEPTIDASE"/>
    <property type="match status" value="1"/>
</dbReference>
<dbReference type="Pfam" id="PF03734">
    <property type="entry name" value="YkuD"/>
    <property type="match status" value="1"/>
</dbReference>
<evidence type="ECO:0000256" key="1">
    <source>
        <dbReference type="ARBA" id="ARBA00004752"/>
    </source>
</evidence>
<keyword evidence="5 6" id="KW-0961">Cell wall biogenesis/degradation</keyword>
<feature type="domain" description="L,D-TPase catalytic" evidence="9">
    <location>
        <begin position="378"/>
        <end position="511"/>
    </location>
</feature>
<keyword evidence="4 6" id="KW-0573">Peptidoglycan synthesis</keyword>
<dbReference type="InterPro" id="IPR038063">
    <property type="entry name" value="Transpep_catalytic_dom"/>
</dbReference>
<evidence type="ECO:0000256" key="6">
    <source>
        <dbReference type="PROSITE-ProRule" id="PRU01373"/>
    </source>
</evidence>
<comment type="pathway">
    <text evidence="1 6">Cell wall biogenesis; peptidoglycan biosynthesis.</text>
</comment>
<organism evidence="10 11">
    <name type="scientific">Microbacterium amylolyticum</name>
    <dbReference type="NCBI Taxonomy" id="936337"/>
    <lineage>
        <taxon>Bacteria</taxon>
        <taxon>Bacillati</taxon>
        <taxon>Actinomycetota</taxon>
        <taxon>Actinomycetes</taxon>
        <taxon>Micrococcales</taxon>
        <taxon>Microbacteriaceae</taxon>
        <taxon>Microbacterium</taxon>
    </lineage>
</organism>
<name>A0ABS4ZJH5_9MICO</name>
<gene>
    <name evidence="10" type="ORF">JOF34_002023</name>
</gene>
<protein>
    <submittedName>
        <fullName evidence="10">Vancomycin resistance protein YoaR</fullName>
    </submittedName>
</protein>
<dbReference type="Proteomes" id="UP001519362">
    <property type="component" value="Unassembled WGS sequence"/>
</dbReference>
<feature type="compositionally biased region" description="Low complexity" evidence="7">
    <location>
        <begin position="11"/>
        <end position="22"/>
    </location>
</feature>
<evidence type="ECO:0000313" key="11">
    <source>
        <dbReference type="Proteomes" id="UP001519362"/>
    </source>
</evidence>
<evidence type="ECO:0000256" key="4">
    <source>
        <dbReference type="ARBA" id="ARBA00022984"/>
    </source>
</evidence>
<dbReference type="EMBL" id="JAGIOL010000001">
    <property type="protein sequence ID" value="MBP2437437.1"/>
    <property type="molecule type" value="Genomic_DNA"/>
</dbReference>
<evidence type="ECO:0000256" key="8">
    <source>
        <dbReference type="SAM" id="Phobius"/>
    </source>
</evidence>
<evidence type="ECO:0000313" key="10">
    <source>
        <dbReference type="EMBL" id="MBP2437437.1"/>
    </source>
</evidence>
<evidence type="ECO:0000256" key="5">
    <source>
        <dbReference type="ARBA" id="ARBA00023316"/>
    </source>
</evidence>
<accession>A0ABS4ZJH5</accession>
<comment type="caution">
    <text evidence="10">The sequence shown here is derived from an EMBL/GenBank/DDBJ whole genome shotgun (WGS) entry which is preliminary data.</text>
</comment>